<dbReference type="InterPro" id="IPR003779">
    <property type="entry name" value="CMD-like"/>
</dbReference>
<evidence type="ECO:0000313" key="3">
    <source>
        <dbReference type="Proteomes" id="UP001237448"/>
    </source>
</evidence>
<dbReference type="Gene3D" id="1.20.1290.10">
    <property type="entry name" value="AhpD-like"/>
    <property type="match status" value="1"/>
</dbReference>
<accession>A0ABU0F9Q0</accession>
<dbReference type="Proteomes" id="UP001237448">
    <property type="component" value="Unassembled WGS sequence"/>
</dbReference>
<dbReference type="InterPro" id="IPR010195">
    <property type="entry name" value="Uncharacterised_peroxidase-rel"/>
</dbReference>
<keyword evidence="3" id="KW-1185">Reference proteome</keyword>
<dbReference type="SUPFAM" id="SSF69118">
    <property type="entry name" value="AhpD-like"/>
    <property type="match status" value="1"/>
</dbReference>
<dbReference type="NCBIfam" id="TIGR01926">
    <property type="entry name" value="peroxid_rel"/>
    <property type="match status" value="1"/>
</dbReference>
<sequence length="189" mass="20774">MTTVLDAAIGQPLSRLPVPDVAALPDDVRKIVDAHHRENWVRSLSLNGETVHRFAGYFESLFSPRGRLPLQERELIAVIVSAANGCGLCTVHHTRALGDVLDDHARAQRIALDDHLVPLSKRERALADLARKITQSPKAVGEKDFATLRDAGLSDADILEAVETSAWFNHTNRIFISLGVVPDDKFFPA</sequence>
<protein>
    <submittedName>
        <fullName evidence="2">Peroxidase-related enzyme</fullName>
    </submittedName>
</protein>
<dbReference type="PANTHER" id="PTHR35446:SF2">
    <property type="entry name" value="CARBOXYMUCONOLACTONE DECARBOXYLASE-LIKE DOMAIN-CONTAINING PROTEIN"/>
    <property type="match status" value="1"/>
</dbReference>
<comment type="caution">
    <text evidence="2">The sequence shown here is derived from an EMBL/GenBank/DDBJ whole genome shotgun (WGS) entry which is preliminary data.</text>
</comment>
<dbReference type="Pfam" id="PF02627">
    <property type="entry name" value="CMD"/>
    <property type="match status" value="1"/>
</dbReference>
<proteinExistence type="predicted"/>
<reference evidence="2 3" key="1">
    <citation type="submission" date="2023-07" db="EMBL/GenBank/DDBJ databases">
        <title>Genomic Encyclopedia of Type Strains, Phase IV (KMG-IV): sequencing the most valuable type-strain genomes for metagenomic binning, comparative biology and taxonomic classification.</title>
        <authorList>
            <person name="Goeker M."/>
        </authorList>
    </citation>
    <scope>NUCLEOTIDE SEQUENCE [LARGE SCALE GENOMIC DNA]</scope>
    <source>
        <strain evidence="2 3">DSM 5896</strain>
    </source>
</reference>
<dbReference type="InterPro" id="IPR029032">
    <property type="entry name" value="AhpD-like"/>
</dbReference>
<evidence type="ECO:0000259" key="1">
    <source>
        <dbReference type="Pfam" id="PF02627"/>
    </source>
</evidence>
<gene>
    <name evidence="2" type="ORF">J3R73_001140</name>
</gene>
<dbReference type="RefSeq" id="WP_307423519.1">
    <property type="nucleotide sequence ID" value="NZ_JAUSVK010000001.1"/>
</dbReference>
<keyword evidence="2" id="KW-0575">Peroxidase</keyword>
<name>A0ABU0F9Q0_9HYPH</name>
<dbReference type="PANTHER" id="PTHR35446">
    <property type="entry name" value="SI:CH211-175M2.5"/>
    <property type="match status" value="1"/>
</dbReference>
<organism evidence="2 3">
    <name type="scientific">Labrys monachus</name>
    <dbReference type="NCBI Taxonomy" id="217067"/>
    <lineage>
        <taxon>Bacteria</taxon>
        <taxon>Pseudomonadati</taxon>
        <taxon>Pseudomonadota</taxon>
        <taxon>Alphaproteobacteria</taxon>
        <taxon>Hyphomicrobiales</taxon>
        <taxon>Xanthobacteraceae</taxon>
        <taxon>Labrys</taxon>
    </lineage>
</organism>
<keyword evidence="2" id="KW-0560">Oxidoreductase</keyword>
<dbReference type="NCBIfam" id="TIGR00778">
    <property type="entry name" value="ahpD_dom"/>
    <property type="match status" value="1"/>
</dbReference>
<dbReference type="GO" id="GO:0004601">
    <property type="term" value="F:peroxidase activity"/>
    <property type="evidence" value="ECO:0007669"/>
    <property type="project" value="UniProtKB-KW"/>
</dbReference>
<dbReference type="EMBL" id="JAUSVK010000001">
    <property type="protein sequence ID" value="MDQ0391348.1"/>
    <property type="molecule type" value="Genomic_DNA"/>
</dbReference>
<evidence type="ECO:0000313" key="2">
    <source>
        <dbReference type="EMBL" id="MDQ0391348.1"/>
    </source>
</evidence>
<feature type="domain" description="Carboxymuconolactone decarboxylase-like" evidence="1">
    <location>
        <begin position="49"/>
        <end position="97"/>
    </location>
</feature>
<dbReference type="InterPro" id="IPR004675">
    <property type="entry name" value="AhpD_core"/>
</dbReference>